<dbReference type="Gene3D" id="3.40.50.150">
    <property type="entry name" value="Vaccinia Virus protein VP39"/>
    <property type="match status" value="1"/>
</dbReference>
<dbReference type="Pfam" id="PF05050">
    <property type="entry name" value="Methyltransf_21"/>
    <property type="match status" value="1"/>
</dbReference>
<dbReference type="InterPro" id="IPR006342">
    <property type="entry name" value="FkbM_mtfrase"/>
</dbReference>
<dbReference type="STRING" id="311403.Arad_9131"/>
<evidence type="ECO:0000259" key="1">
    <source>
        <dbReference type="Pfam" id="PF05050"/>
    </source>
</evidence>
<dbReference type="EMBL" id="CP000629">
    <property type="protein sequence ID" value="ACM30238.1"/>
    <property type="molecule type" value="Genomic_DNA"/>
</dbReference>
<proteinExistence type="predicted"/>
<feature type="domain" description="Methyltransferase FkbM" evidence="1">
    <location>
        <begin position="114"/>
        <end position="261"/>
    </location>
</feature>
<accession>B9JJZ6</accession>
<dbReference type="HOGENOM" id="CLU_074577_1_1_5"/>
<dbReference type="NCBIfam" id="TIGR01444">
    <property type="entry name" value="fkbM_fam"/>
    <property type="match status" value="1"/>
</dbReference>
<dbReference type="AlphaFoldDB" id="B9JJZ6"/>
<dbReference type="InterPro" id="IPR052514">
    <property type="entry name" value="SAM-dependent_MTase"/>
</dbReference>
<dbReference type="GO" id="GO:0032259">
    <property type="term" value="P:methylation"/>
    <property type="evidence" value="ECO:0007669"/>
    <property type="project" value="UniProtKB-KW"/>
</dbReference>
<dbReference type="SUPFAM" id="SSF53335">
    <property type="entry name" value="S-adenosyl-L-methionine-dependent methyltransferases"/>
    <property type="match status" value="1"/>
</dbReference>
<evidence type="ECO:0000313" key="3">
    <source>
        <dbReference type="Proteomes" id="UP000001600"/>
    </source>
</evidence>
<dbReference type="GO" id="GO:0008168">
    <property type="term" value="F:methyltransferase activity"/>
    <property type="evidence" value="ECO:0007669"/>
    <property type="project" value="UniProtKB-KW"/>
</dbReference>
<dbReference type="KEGG" id="ara:Arad_9131"/>
<dbReference type="Proteomes" id="UP000001600">
    <property type="component" value="Chromosome 2"/>
</dbReference>
<dbReference type="InterPro" id="IPR029063">
    <property type="entry name" value="SAM-dependent_MTases_sf"/>
</dbReference>
<keyword evidence="2" id="KW-0808">Transferase</keyword>
<keyword evidence="2" id="KW-0489">Methyltransferase</keyword>
<sequence length="314" mass="34782">MYEQNGAITMMSGLRTALRTGWSRRVDMSTSPLLHLHELMAFDRRQAETAILQRVTSTYLGDHTALVRVLGRYKLYVDTRDRGFGSHILLDGFWEIWLTLFCARNVKPGMTVVDVGANFGYYSVLLAELVGEEGQLIAVEPNPHAADFLNRSVDLNGLSRRTKIETAALGNVNDEWAPLYIPRSEPKNALIVSDRFVPNAESGAVVQVPVTTLDRLCAASARIDFIKIDAEGAEEAIFEGMSETIARHKPIIVVEFNAGRYVDAGGFLDQLTAVYGSLRRLDFSGEAVLVTREQLLTEYGGDDSLLVLSRDKPT</sequence>
<name>B9JJZ6_RHIR8</name>
<protein>
    <submittedName>
        <fullName evidence="2">Methyltransferase, FkbM family</fullName>
    </submittedName>
</protein>
<evidence type="ECO:0000313" key="2">
    <source>
        <dbReference type="EMBL" id="ACM30238.1"/>
    </source>
</evidence>
<gene>
    <name evidence="2" type="ordered locus">Arad_9131</name>
</gene>
<dbReference type="PANTHER" id="PTHR34203">
    <property type="entry name" value="METHYLTRANSFERASE, FKBM FAMILY PROTEIN"/>
    <property type="match status" value="1"/>
</dbReference>
<dbReference type="eggNOG" id="COG2519">
    <property type="taxonomic scope" value="Bacteria"/>
</dbReference>
<organism evidence="2 3">
    <name type="scientific">Rhizobium rhizogenes (strain K84 / ATCC BAA-868)</name>
    <name type="common">Agrobacterium radiobacter</name>
    <dbReference type="NCBI Taxonomy" id="311403"/>
    <lineage>
        <taxon>Bacteria</taxon>
        <taxon>Pseudomonadati</taxon>
        <taxon>Pseudomonadota</taxon>
        <taxon>Alphaproteobacteria</taxon>
        <taxon>Hyphomicrobiales</taxon>
        <taxon>Rhizobiaceae</taxon>
        <taxon>Rhizobium/Agrobacterium group</taxon>
        <taxon>Rhizobium</taxon>
    </lineage>
</organism>
<dbReference type="PANTHER" id="PTHR34203:SF15">
    <property type="entry name" value="SLL1173 PROTEIN"/>
    <property type="match status" value="1"/>
</dbReference>
<reference evidence="2 3" key="1">
    <citation type="journal article" date="2009" name="J. Bacteriol.">
        <title>Genome sequences of three Agrobacterium biovars help elucidate the evolution of multichromosome genomes in bacteria.</title>
        <authorList>
            <person name="Slater S.C."/>
            <person name="Goldman B.S."/>
            <person name="Goodner B."/>
            <person name="Setubal J.C."/>
            <person name="Farrand S.K."/>
            <person name="Nester E.W."/>
            <person name="Burr T.J."/>
            <person name="Banta L."/>
            <person name="Dickerman A.W."/>
            <person name="Paulsen I."/>
            <person name="Otten L."/>
            <person name="Suen G."/>
            <person name="Welch R."/>
            <person name="Almeida N.F."/>
            <person name="Arnold F."/>
            <person name="Burton O.T."/>
            <person name="Du Z."/>
            <person name="Ewing A."/>
            <person name="Godsy E."/>
            <person name="Heisel S."/>
            <person name="Houmiel K.L."/>
            <person name="Jhaveri J."/>
            <person name="Lu J."/>
            <person name="Miller N.M."/>
            <person name="Norton S."/>
            <person name="Chen Q."/>
            <person name="Phoolcharoen W."/>
            <person name="Ohlin V."/>
            <person name="Ondrusek D."/>
            <person name="Pride N."/>
            <person name="Stricklin S.L."/>
            <person name="Sun J."/>
            <person name="Wheeler C."/>
            <person name="Wilson L."/>
            <person name="Zhu H."/>
            <person name="Wood D.W."/>
        </authorList>
    </citation>
    <scope>NUCLEOTIDE SEQUENCE [LARGE SCALE GENOMIC DNA]</scope>
    <source>
        <strain evidence="3">K84 / ATCC BAA-868</strain>
    </source>
</reference>